<keyword evidence="5 6" id="KW-0472">Membrane</keyword>
<accession>A0ABN6YC48</accession>
<dbReference type="Pfam" id="PF01594">
    <property type="entry name" value="AI-2E_transport"/>
    <property type="match status" value="1"/>
</dbReference>
<evidence type="ECO:0000256" key="2">
    <source>
        <dbReference type="ARBA" id="ARBA00009773"/>
    </source>
</evidence>
<reference evidence="8" key="1">
    <citation type="journal article" date="2019" name="Int. J. Syst. Evol. Microbiol.">
        <title>The Global Catalogue of Microorganisms (GCM) 10K type strain sequencing project: providing services to taxonomists for standard genome sequencing and annotation.</title>
        <authorList>
            <consortium name="The Broad Institute Genomics Platform"/>
            <consortium name="The Broad Institute Genome Sequencing Center for Infectious Disease"/>
            <person name="Wu L."/>
            <person name="Ma J."/>
        </authorList>
    </citation>
    <scope>NUCLEOTIDE SEQUENCE [LARGE SCALE GENOMIC DNA]</scope>
    <source>
        <strain evidence="8">NBRC 109019</strain>
    </source>
</reference>
<gene>
    <name evidence="7" type="ORF">GCM10025870_20250</name>
</gene>
<evidence type="ECO:0000256" key="6">
    <source>
        <dbReference type="SAM" id="Phobius"/>
    </source>
</evidence>
<keyword evidence="4 6" id="KW-1133">Transmembrane helix</keyword>
<dbReference type="InterPro" id="IPR002549">
    <property type="entry name" value="AI-2E-like"/>
</dbReference>
<dbReference type="RefSeq" id="WP_286328945.1">
    <property type="nucleotide sequence ID" value="NZ_AP027734.1"/>
</dbReference>
<evidence type="ECO:0000256" key="1">
    <source>
        <dbReference type="ARBA" id="ARBA00004141"/>
    </source>
</evidence>
<keyword evidence="8" id="KW-1185">Reference proteome</keyword>
<evidence type="ECO:0000256" key="4">
    <source>
        <dbReference type="ARBA" id="ARBA00022989"/>
    </source>
</evidence>
<organism evidence="7 8">
    <name type="scientific">Agromyces marinus</name>
    <dbReference type="NCBI Taxonomy" id="1389020"/>
    <lineage>
        <taxon>Bacteria</taxon>
        <taxon>Bacillati</taxon>
        <taxon>Actinomycetota</taxon>
        <taxon>Actinomycetes</taxon>
        <taxon>Micrococcales</taxon>
        <taxon>Microbacteriaceae</taxon>
        <taxon>Agromyces</taxon>
    </lineage>
</organism>
<dbReference type="EMBL" id="AP027734">
    <property type="protein sequence ID" value="BDZ54952.1"/>
    <property type="molecule type" value="Genomic_DNA"/>
</dbReference>
<evidence type="ECO:0000313" key="8">
    <source>
        <dbReference type="Proteomes" id="UP001321477"/>
    </source>
</evidence>
<evidence type="ECO:0008006" key="9">
    <source>
        <dbReference type="Google" id="ProtNLM"/>
    </source>
</evidence>
<proteinExistence type="inferred from homology"/>
<evidence type="ECO:0000256" key="3">
    <source>
        <dbReference type="ARBA" id="ARBA00022692"/>
    </source>
</evidence>
<feature type="transmembrane region" description="Helical" evidence="6">
    <location>
        <begin position="39"/>
        <end position="65"/>
    </location>
</feature>
<comment type="subcellular location">
    <subcellularLocation>
        <location evidence="1">Membrane</location>
        <topology evidence="1">Multi-pass membrane protein</topology>
    </subcellularLocation>
</comment>
<keyword evidence="3 6" id="KW-0812">Transmembrane</keyword>
<evidence type="ECO:0000256" key="5">
    <source>
        <dbReference type="ARBA" id="ARBA00023136"/>
    </source>
</evidence>
<protein>
    <recommendedName>
        <fullName evidence="9">AI-2E family transporter</fullName>
    </recommendedName>
</protein>
<dbReference type="Proteomes" id="UP001321477">
    <property type="component" value="Chromosome"/>
</dbReference>
<name>A0ABN6YC48_9MICO</name>
<comment type="similarity">
    <text evidence="2">Belongs to the autoinducer-2 exporter (AI-2E) (TC 2.A.86) family.</text>
</comment>
<sequence>MLAVIVVYGVINAVIQTVIQPRIVGQTVNLSQTITLLSVLVWAIVLGPIGALIAIPLTIVVRAILVEADPRMSWLRPLLADRAGAARTDAAGADAARDTPHA</sequence>
<evidence type="ECO:0000313" key="7">
    <source>
        <dbReference type="EMBL" id="BDZ54952.1"/>
    </source>
</evidence>